<name>X1GTB4_9ZZZZ</name>
<dbReference type="InterPro" id="IPR001160">
    <property type="entry name" value="Peptidase_M20C"/>
</dbReference>
<evidence type="ECO:0008006" key="2">
    <source>
        <dbReference type="Google" id="ProtNLM"/>
    </source>
</evidence>
<dbReference type="GO" id="GO:0070573">
    <property type="term" value="F:metallodipeptidase activity"/>
    <property type="evidence" value="ECO:0007669"/>
    <property type="project" value="TreeGrafter"/>
</dbReference>
<feature type="non-terminal residue" evidence="1">
    <location>
        <position position="1"/>
    </location>
</feature>
<dbReference type="SUPFAM" id="SSF53187">
    <property type="entry name" value="Zn-dependent exopeptidases"/>
    <property type="match status" value="1"/>
</dbReference>
<sequence>FPVRIQENNEWVYADGTSLGADNGIGLAFALAILIDKSIDSHGPIEVLFTVNEEDGFDGATHLDPKTLNIKSKLMINLDGGPAEVVVIGSVCGRRVRFSKKFNWISPEETVIEWHKLVNPEKCQIYLDKKK</sequence>
<dbReference type="PRINTS" id="PR00934">
    <property type="entry name" value="XHISDIPTASE"/>
</dbReference>
<proteinExistence type="predicted"/>
<dbReference type="AlphaFoldDB" id="X1GTB4"/>
<dbReference type="GO" id="GO:0006508">
    <property type="term" value="P:proteolysis"/>
    <property type="evidence" value="ECO:0007669"/>
    <property type="project" value="InterPro"/>
</dbReference>
<dbReference type="InterPro" id="IPR002933">
    <property type="entry name" value="Peptidase_M20"/>
</dbReference>
<comment type="caution">
    <text evidence="1">The sequence shown here is derived from an EMBL/GenBank/DDBJ whole genome shotgun (WGS) entry which is preliminary data.</text>
</comment>
<dbReference type="EMBL" id="BARU01017471">
    <property type="protein sequence ID" value="GAH60412.1"/>
    <property type="molecule type" value="Genomic_DNA"/>
</dbReference>
<accession>X1GTB4</accession>
<evidence type="ECO:0000313" key="1">
    <source>
        <dbReference type="EMBL" id="GAH60412.1"/>
    </source>
</evidence>
<dbReference type="Pfam" id="PF01546">
    <property type="entry name" value="Peptidase_M20"/>
    <property type="match status" value="1"/>
</dbReference>
<dbReference type="PANTHER" id="PTHR43501">
    <property type="entry name" value="CYTOSOL NON-SPECIFIC DIPEPTIDASE"/>
    <property type="match status" value="1"/>
</dbReference>
<dbReference type="Gene3D" id="3.40.630.10">
    <property type="entry name" value="Zn peptidases"/>
    <property type="match status" value="1"/>
</dbReference>
<organism evidence="1">
    <name type="scientific">marine sediment metagenome</name>
    <dbReference type="NCBI Taxonomy" id="412755"/>
    <lineage>
        <taxon>unclassified sequences</taxon>
        <taxon>metagenomes</taxon>
        <taxon>ecological metagenomes</taxon>
    </lineage>
</organism>
<dbReference type="PANTHER" id="PTHR43501:SF1">
    <property type="entry name" value="CYTOSOL NON-SPECIFIC DIPEPTIDASE"/>
    <property type="match status" value="1"/>
</dbReference>
<reference evidence="1" key="1">
    <citation type="journal article" date="2014" name="Front. Microbiol.">
        <title>High frequency of phylogenetically diverse reductive dehalogenase-homologous genes in deep subseafloor sedimentary metagenomes.</title>
        <authorList>
            <person name="Kawai M."/>
            <person name="Futagami T."/>
            <person name="Toyoda A."/>
            <person name="Takaki Y."/>
            <person name="Nishi S."/>
            <person name="Hori S."/>
            <person name="Arai W."/>
            <person name="Tsubouchi T."/>
            <person name="Morono Y."/>
            <person name="Uchiyama I."/>
            <person name="Ito T."/>
            <person name="Fujiyama A."/>
            <person name="Inagaki F."/>
            <person name="Takami H."/>
        </authorList>
    </citation>
    <scope>NUCLEOTIDE SEQUENCE</scope>
    <source>
        <strain evidence="1">Expedition CK06-06</strain>
    </source>
</reference>
<gene>
    <name evidence="1" type="ORF">S03H2_28977</name>
</gene>
<dbReference type="GO" id="GO:0005829">
    <property type="term" value="C:cytosol"/>
    <property type="evidence" value="ECO:0007669"/>
    <property type="project" value="TreeGrafter"/>
</dbReference>
<protein>
    <recommendedName>
        <fullName evidence="2">Peptidase M20 dimerisation domain-containing protein</fullName>
    </recommendedName>
</protein>